<evidence type="ECO:0000313" key="3">
    <source>
        <dbReference type="Proteomes" id="UP000825935"/>
    </source>
</evidence>
<dbReference type="GO" id="GO:0005737">
    <property type="term" value="C:cytoplasm"/>
    <property type="evidence" value="ECO:0007669"/>
    <property type="project" value="TreeGrafter"/>
</dbReference>
<dbReference type="Gene3D" id="3.40.50.10420">
    <property type="entry name" value="NagB/RpiA/CoA transferase-like"/>
    <property type="match status" value="1"/>
</dbReference>
<dbReference type="OrthoDB" id="433414at2759"/>
<dbReference type="InterPro" id="IPR024185">
    <property type="entry name" value="FTHF_cligase-like_sf"/>
</dbReference>
<evidence type="ECO:0000256" key="1">
    <source>
        <dbReference type="ARBA" id="ARBA00015518"/>
    </source>
</evidence>
<dbReference type="InterPro" id="IPR012677">
    <property type="entry name" value="Nucleotide-bd_a/b_plait_sf"/>
</dbReference>
<dbReference type="Proteomes" id="UP000825935">
    <property type="component" value="Chromosome 10"/>
</dbReference>
<dbReference type="InterPro" id="IPR035979">
    <property type="entry name" value="RBD_domain_sf"/>
</dbReference>
<dbReference type="CDD" id="cd00590">
    <property type="entry name" value="RRM_SF"/>
    <property type="match status" value="1"/>
</dbReference>
<dbReference type="GO" id="GO:0003676">
    <property type="term" value="F:nucleic acid binding"/>
    <property type="evidence" value="ECO:0007669"/>
    <property type="project" value="InterPro"/>
</dbReference>
<dbReference type="SUPFAM" id="SSF54928">
    <property type="entry name" value="RNA-binding domain, RBD"/>
    <property type="match status" value="1"/>
</dbReference>
<name>A0A8T2U1U4_CERRI</name>
<dbReference type="InterPro" id="IPR037171">
    <property type="entry name" value="NagB/RpiA_transferase-like"/>
</dbReference>
<dbReference type="PANTHER" id="PTHR13017:SF0">
    <property type="entry name" value="METHENYLTETRAHYDROFOLATE SYNTHASE DOMAIN-CONTAINING PROTEIN"/>
    <property type="match status" value="1"/>
</dbReference>
<dbReference type="EMBL" id="CM035415">
    <property type="protein sequence ID" value="KAH7427574.1"/>
    <property type="molecule type" value="Genomic_DNA"/>
</dbReference>
<dbReference type="OMA" id="ELANCPE"/>
<organism evidence="2 3">
    <name type="scientific">Ceratopteris richardii</name>
    <name type="common">Triangle waterfern</name>
    <dbReference type="NCBI Taxonomy" id="49495"/>
    <lineage>
        <taxon>Eukaryota</taxon>
        <taxon>Viridiplantae</taxon>
        <taxon>Streptophyta</taxon>
        <taxon>Embryophyta</taxon>
        <taxon>Tracheophyta</taxon>
        <taxon>Polypodiopsida</taxon>
        <taxon>Polypodiidae</taxon>
        <taxon>Polypodiales</taxon>
        <taxon>Pteridineae</taxon>
        <taxon>Pteridaceae</taxon>
        <taxon>Parkerioideae</taxon>
        <taxon>Ceratopteris</taxon>
    </lineage>
</organism>
<dbReference type="InterPro" id="IPR002698">
    <property type="entry name" value="FTHF_cligase"/>
</dbReference>
<evidence type="ECO:0000313" key="2">
    <source>
        <dbReference type="EMBL" id="KAH7427574.1"/>
    </source>
</evidence>
<dbReference type="AlphaFoldDB" id="A0A8T2U1U4"/>
<accession>A0A8T2U1U4</accession>
<protein>
    <recommendedName>
        <fullName evidence="1">Methenyltetrahydrofolate synthase domain-containing protein</fullName>
    </recommendedName>
</protein>
<reference evidence="2" key="1">
    <citation type="submission" date="2021-08" db="EMBL/GenBank/DDBJ databases">
        <title>WGS assembly of Ceratopteris richardii.</title>
        <authorList>
            <person name="Marchant D.B."/>
            <person name="Chen G."/>
            <person name="Jenkins J."/>
            <person name="Shu S."/>
            <person name="Leebens-Mack J."/>
            <person name="Grimwood J."/>
            <person name="Schmutz J."/>
            <person name="Soltis P."/>
            <person name="Soltis D."/>
            <person name="Chen Z.-H."/>
        </authorList>
    </citation>
    <scope>NUCLEOTIDE SEQUENCE</scope>
    <source>
        <strain evidence="2">Whitten #5841</strain>
        <tissue evidence="2">Leaf</tissue>
    </source>
</reference>
<dbReference type="PANTHER" id="PTHR13017">
    <property type="entry name" value="5-FORMYLTETRAHYDROFOLATE CYCLO-LIGASE-RELATED"/>
    <property type="match status" value="1"/>
</dbReference>
<dbReference type="Pfam" id="PF01812">
    <property type="entry name" value="5-FTHF_cyc-lig"/>
    <property type="match status" value="1"/>
</dbReference>
<gene>
    <name evidence="2" type="ORF">KP509_10G050000</name>
</gene>
<comment type="caution">
    <text evidence="2">The sequence shown here is derived from an EMBL/GenBank/DDBJ whole genome shotgun (WGS) entry which is preliminary data.</text>
</comment>
<dbReference type="SUPFAM" id="SSF100950">
    <property type="entry name" value="NagB/RpiA/CoA transferase-like"/>
    <property type="match status" value="1"/>
</dbReference>
<proteinExistence type="predicted"/>
<dbReference type="Gene3D" id="3.30.70.330">
    <property type="match status" value="1"/>
</dbReference>
<sequence>MVSRAMAISLPARARACAANFRRLCRGTSKGAFVLQAQQQAPLHTIDSGVLVTEVKHHSAGMCLEVRKHTEDFSEAKFSPSHEQVCQSTSESVSTSLFCNEASYSDIDKAGSSLLRLREEVNGCMNEVASSTEVGNDISNVPSSWKWAIRERIWALLERENIAMHPLPVHHRIPNFKGAPTAALELANCPEFLSATCINVNPDVPQKQVRFLTLFGQKKLLVPQVKLVKGFFSEIEVSSLPKGGLANACSADGGAKYGKQLGIDAKLKVDLIVIGSVAVDPKTGARLGTGKGFEDLEYAMLREIGAIDDSTPVATTVHDRQLVDDIPTEELCAYDVPVDIICTPTQVIYTRTSLRKPEGICWEFISPQKLDEMQVLHQFRKQAELHTGEKLPLGPSEVHLPCAEKKEVPENSGNNARIFIWNLSRSTKWTDLKNHILSLGIEVEKVSIVRKGRYLPVARVLLREGTNVESAVQALDWTELGDMKIRVQMDSTSK</sequence>
<keyword evidence="3" id="KW-1185">Reference proteome</keyword>